<name>A0A1Y6BLB2_9BACT</name>
<evidence type="ECO:0000313" key="1">
    <source>
        <dbReference type="EMBL" id="SMF16295.1"/>
    </source>
</evidence>
<gene>
    <name evidence="1" type="ORF">SAMN06296036_10628</name>
</gene>
<evidence type="ECO:0000313" key="2">
    <source>
        <dbReference type="Proteomes" id="UP000192907"/>
    </source>
</evidence>
<dbReference type="EMBL" id="FWZT01000006">
    <property type="protein sequence ID" value="SMF16295.1"/>
    <property type="molecule type" value="Genomic_DNA"/>
</dbReference>
<reference evidence="2" key="1">
    <citation type="submission" date="2017-04" db="EMBL/GenBank/DDBJ databases">
        <authorList>
            <person name="Varghese N."/>
            <person name="Submissions S."/>
        </authorList>
    </citation>
    <scope>NUCLEOTIDE SEQUENCE [LARGE SCALE GENOMIC DNA]</scope>
    <source>
        <strain evidence="2">RKEM611</strain>
    </source>
</reference>
<dbReference type="Proteomes" id="UP000192907">
    <property type="component" value="Unassembled WGS sequence"/>
</dbReference>
<proteinExistence type="predicted"/>
<dbReference type="RefSeq" id="WP_132318092.1">
    <property type="nucleotide sequence ID" value="NZ_FWZT01000006.1"/>
</dbReference>
<sequence>MENLNHNLLKTQAVKLSTSRFQTYMTKENDKPYERHAVDSPYIRKNRNIIDLLRSSSSEDTED</sequence>
<dbReference type="AlphaFoldDB" id="A0A1Y6BLB2"/>
<accession>A0A1Y6BLB2</accession>
<organism evidence="1 2">
    <name type="scientific">Pseudobacteriovorax antillogorgiicola</name>
    <dbReference type="NCBI Taxonomy" id="1513793"/>
    <lineage>
        <taxon>Bacteria</taxon>
        <taxon>Pseudomonadati</taxon>
        <taxon>Bdellovibrionota</taxon>
        <taxon>Oligoflexia</taxon>
        <taxon>Oligoflexales</taxon>
        <taxon>Pseudobacteriovoracaceae</taxon>
        <taxon>Pseudobacteriovorax</taxon>
    </lineage>
</organism>
<protein>
    <submittedName>
        <fullName evidence="1">Uncharacterized protein</fullName>
    </submittedName>
</protein>
<keyword evidence="2" id="KW-1185">Reference proteome</keyword>